<dbReference type="PROSITE" id="PS51257">
    <property type="entry name" value="PROKAR_LIPOPROTEIN"/>
    <property type="match status" value="1"/>
</dbReference>
<dbReference type="EMBL" id="JADILW010000007">
    <property type="protein sequence ID" value="MBO8479577.1"/>
    <property type="molecule type" value="Genomic_DNA"/>
</dbReference>
<dbReference type="AlphaFoldDB" id="A0A9D9IVV3"/>
<dbReference type="Gene3D" id="3.90.640.20">
    <property type="entry name" value="Heat-shock cognate protein, ATPase"/>
    <property type="match status" value="1"/>
</dbReference>
<reference evidence="3" key="2">
    <citation type="journal article" date="2021" name="PeerJ">
        <title>Extensive microbial diversity within the chicken gut microbiome revealed by metagenomics and culture.</title>
        <authorList>
            <person name="Gilroy R."/>
            <person name="Ravi A."/>
            <person name="Getino M."/>
            <person name="Pursley I."/>
            <person name="Horton D.L."/>
            <person name="Alikhan N.F."/>
            <person name="Baker D."/>
            <person name="Gharbi K."/>
            <person name="Hall N."/>
            <person name="Watson M."/>
            <person name="Adriaenssens E.M."/>
            <person name="Foster-Nyarko E."/>
            <person name="Jarju S."/>
            <person name="Secka A."/>
            <person name="Antonio M."/>
            <person name="Oren A."/>
            <person name="Chaudhuri R.R."/>
            <person name="La Ragione R."/>
            <person name="Hildebrand F."/>
            <person name="Pallen M.J."/>
        </authorList>
    </citation>
    <scope>NUCLEOTIDE SEQUENCE</scope>
    <source>
        <strain evidence="3">B3-1481</strain>
    </source>
</reference>
<organism evidence="3 4">
    <name type="scientific">Candidatus Cryptobacteroides avistercoris</name>
    <dbReference type="NCBI Taxonomy" id="2840758"/>
    <lineage>
        <taxon>Bacteria</taxon>
        <taxon>Pseudomonadati</taxon>
        <taxon>Bacteroidota</taxon>
        <taxon>Bacteroidia</taxon>
        <taxon>Bacteroidales</taxon>
        <taxon>Candidatus Cryptobacteroides</taxon>
    </lineage>
</organism>
<evidence type="ECO:0000313" key="4">
    <source>
        <dbReference type="Proteomes" id="UP000823769"/>
    </source>
</evidence>
<feature type="domain" description="DUF3298" evidence="2">
    <location>
        <begin position="170"/>
        <end position="251"/>
    </location>
</feature>
<accession>A0A9D9IVV3</accession>
<feature type="signal peptide" evidence="1">
    <location>
        <begin position="1"/>
        <end position="23"/>
    </location>
</feature>
<protein>
    <submittedName>
        <fullName evidence="3">DUF3298 domain-containing protein</fullName>
    </submittedName>
</protein>
<sequence length="265" mass="28999">MKIARIASAAVIAALALASVASCDRTAKVDTGAVPAVLPVQRDSVASVSGPGSIAIVLDAPVDTNTMLSKAIGEFVSESLGGTWEGSCTDFDGMLNHYVAALASTYTEMFSEGLDDSDCLDNTSIVKYAENENYVSYFITHDLYLGGAHGSQMYSGATFRKADGRRIGWDVFTGKYDDNFANLLKNGLKQYWKIDSDNELKSYFLDENDYYSVPLPECAPVFTADGVMFVYNEYELAAYAYGRPSFTLPYSQIEDYMMVTARRLL</sequence>
<dbReference type="InterPro" id="IPR037126">
    <property type="entry name" value="PdaC/RsiV-like_sf"/>
</dbReference>
<evidence type="ECO:0000259" key="2">
    <source>
        <dbReference type="Pfam" id="PF11738"/>
    </source>
</evidence>
<reference evidence="3" key="1">
    <citation type="submission" date="2020-10" db="EMBL/GenBank/DDBJ databases">
        <authorList>
            <person name="Gilroy R."/>
        </authorList>
    </citation>
    <scope>NUCLEOTIDE SEQUENCE</scope>
    <source>
        <strain evidence="3">B3-1481</strain>
    </source>
</reference>
<evidence type="ECO:0000313" key="3">
    <source>
        <dbReference type="EMBL" id="MBO8479577.1"/>
    </source>
</evidence>
<name>A0A9D9IVV3_9BACT</name>
<proteinExistence type="predicted"/>
<dbReference type="InterPro" id="IPR021729">
    <property type="entry name" value="DUF3298"/>
</dbReference>
<gene>
    <name evidence="3" type="ORF">IAB76_00490</name>
</gene>
<dbReference type="Proteomes" id="UP000823769">
    <property type="component" value="Unassembled WGS sequence"/>
</dbReference>
<comment type="caution">
    <text evidence="3">The sequence shown here is derived from an EMBL/GenBank/DDBJ whole genome shotgun (WGS) entry which is preliminary data.</text>
</comment>
<dbReference type="Pfam" id="PF11738">
    <property type="entry name" value="DUF3298"/>
    <property type="match status" value="1"/>
</dbReference>
<evidence type="ECO:0000256" key="1">
    <source>
        <dbReference type="SAM" id="SignalP"/>
    </source>
</evidence>
<feature type="chain" id="PRO_5038410846" evidence="1">
    <location>
        <begin position="24"/>
        <end position="265"/>
    </location>
</feature>
<keyword evidence="1" id="KW-0732">Signal</keyword>